<dbReference type="EMBL" id="CABWMC010000029">
    <property type="protein sequence ID" value="VXC62956.1"/>
    <property type="molecule type" value="Genomic_DNA"/>
</dbReference>
<protein>
    <submittedName>
        <fullName evidence="1">Uncharacterized protein</fullName>
    </submittedName>
</protein>
<name>A0A654A4Y9_BACMY</name>
<evidence type="ECO:0000313" key="1">
    <source>
        <dbReference type="EMBL" id="VXC62956.1"/>
    </source>
</evidence>
<proteinExistence type="predicted"/>
<organism evidence="1 2">
    <name type="scientific">Bacillus mycoides</name>
    <dbReference type="NCBI Taxonomy" id="1405"/>
    <lineage>
        <taxon>Bacteria</taxon>
        <taxon>Bacillati</taxon>
        <taxon>Bacillota</taxon>
        <taxon>Bacilli</taxon>
        <taxon>Bacillales</taxon>
        <taxon>Bacillaceae</taxon>
        <taxon>Bacillus</taxon>
        <taxon>Bacillus cereus group</taxon>
    </lineage>
</organism>
<sequence length="46" mass="5593">MLDFLRLELNHLHLYREKVPLHHILHETIWQLKPKAGKNRLKSLLV</sequence>
<accession>A0A654A4Y9</accession>
<reference evidence="1 2" key="1">
    <citation type="submission" date="2019-10" db="EMBL/GenBank/DDBJ databases">
        <authorList>
            <person name="Karimi E."/>
        </authorList>
    </citation>
    <scope>NUCLEOTIDE SEQUENCE [LARGE SCALE GENOMIC DNA]</scope>
    <source>
        <strain evidence="1">Bacillus sp. 71</strain>
    </source>
</reference>
<evidence type="ECO:0000313" key="2">
    <source>
        <dbReference type="Proteomes" id="UP000437562"/>
    </source>
</evidence>
<gene>
    <name evidence="1" type="ORF">BACI71_40482</name>
</gene>
<dbReference type="AlphaFoldDB" id="A0A654A4Y9"/>
<dbReference type="Proteomes" id="UP000437562">
    <property type="component" value="Unassembled WGS sequence"/>
</dbReference>